<accession>A0ACC2VGP5</accession>
<reference evidence="1" key="1">
    <citation type="submission" date="2023-04" db="EMBL/GenBank/DDBJ databases">
        <title>Draft Genome sequencing of Naganishia species isolated from polar environments using Oxford Nanopore Technology.</title>
        <authorList>
            <person name="Leo P."/>
            <person name="Venkateswaran K."/>
        </authorList>
    </citation>
    <scope>NUCLEOTIDE SEQUENCE</scope>
    <source>
        <strain evidence="1">MNA-CCFEE 5423</strain>
    </source>
</reference>
<gene>
    <name evidence="1" type="ORF">QFC21_004614</name>
</gene>
<comment type="caution">
    <text evidence="1">The sequence shown here is derived from an EMBL/GenBank/DDBJ whole genome shotgun (WGS) entry which is preliminary data.</text>
</comment>
<protein>
    <submittedName>
        <fullName evidence="1">Uncharacterized protein</fullName>
    </submittedName>
</protein>
<dbReference type="Proteomes" id="UP001227268">
    <property type="component" value="Unassembled WGS sequence"/>
</dbReference>
<proteinExistence type="predicted"/>
<sequence length="874" mass="97603">MDPTRRQDVKGLALDISAGGLDGSKPQPAQDDLNVSAASAVPAERDEPRKALLEQLPPMDPSQVVPFGHLLDRTAKIRYEALRSLVKDRLPETQLAERPKAIIAYAQESRMALLKLVALLRWKEQADVPKTIRSTKGGNGADSTERQGDLQTAWRLEKLLEFQHEGVKRTREHLAYTANEQLSALRIRNADVDTAVDVLVTGEYQRLPKMIDHKFLPQTLGTTVSASDALKRMDEIISFRLAVHEVMPRNLQLLKIRDGKAYFRYLNLFECALTVGPIDPHEQWCLADLKFLHLARQSVKGKEAQPTELAQQVKQRILEMVDSVLYQIMLKNNDTQSLDFDIKPDLNVTAEAASTTSSKRGTALYKLVNVLEMMAISNQFEILIAQATMMRRSEWQQHLQVDLSSDRRILRLRYWRRATEQVRDAVRSTLPVSMPDTSYGGQVSLSINSEPSPGKGSFMLDSALAEDLEASALVRRTKLQIQWQPEPMWLKTDISHPTSTSVRLDIPEIDPSYLDLEALVIDITKRHVALLTEELKLAIDEKIVHRDLWAATDVKYEVGAFSSRWLRLAVNHLTGELHLGEANAVVGSRLEARLAQASKIATFSAGKLIDNLLMTRSLFIRDSLEERLISMGRITSTRLDVNPQDSEKFGLVLGHGGRQQKPVLLADLPTPDSYLLLVIDNKSVSYALIQLLSSVASFGNRHRRIANFMWLNVADFASAEDLTEEVESLSYDAQNQVIAMRCDDFSVVQIAKLSAAVVTLQLASRNDLPKVMMSDVQPKLGSRVHLAAASIIRSFTQIKPAKLEALFEKSCTEAVDDAKDDQQGPNSMNGTAEVDTGFLPLDGTTGMLVDGEWLDFFAKRMVKNLMAMTQSGSL</sequence>
<dbReference type="EMBL" id="JASBWT010000015">
    <property type="protein sequence ID" value="KAJ9098285.1"/>
    <property type="molecule type" value="Genomic_DNA"/>
</dbReference>
<organism evidence="1 2">
    <name type="scientific">Naganishia friedmannii</name>
    <dbReference type="NCBI Taxonomy" id="89922"/>
    <lineage>
        <taxon>Eukaryota</taxon>
        <taxon>Fungi</taxon>
        <taxon>Dikarya</taxon>
        <taxon>Basidiomycota</taxon>
        <taxon>Agaricomycotina</taxon>
        <taxon>Tremellomycetes</taxon>
        <taxon>Filobasidiales</taxon>
        <taxon>Filobasidiaceae</taxon>
        <taxon>Naganishia</taxon>
    </lineage>
</organism>
<evidence type="ECO:0000313" key="2">
    <source>
        <dbReference type="Proteomes" id="UP001227268"/>
    </source>
</evidence>
<keyword evidence="2" id="KW-1185">Reference proteome</keyword>
<evidence type="ECO:0000313" key="1">
    <source>
        <dbReference type="EMBL" id="KAJ9098285.1"/>
    </source>
</evidence>
<name>A0ACC2VGP5_9TREE</name>